<dbReference type="RefSeq" id="WP_032077516.1">
    <property type="nucleotide sequence ID" value="NZ_CP020953.1"/>
</dbReference>
<evidence type="ECO:0000313" key="2">
    <source>
        <dbReference type="Proteomes" id="UP000244910"/>
    </source>
</evidence>
<protein>
    <submittedName>
        <fullName evidence="1">Uncharacterized protein</fullName>
    </submittedName>
</protein>
<proteinExistence type="predicted"/>
<organism evidence="1 2">
    <name type="scientific">Clostridium drakei</name>
    <dbReference type="NCBI Taxonomy" id="332101"/>
    <lineage>
        <taxon>Bacteria</taxon>
        <taxon>Bacillati</taxon>
        <taxon>Bacillota</taxon>
        <taxon>Clostridia</taxon>
        <taxon>Eubacteriales</taxon>
        <taxon>Clostridiaceae</taxon>
        <taxon>Clostridium</taxon>
    </lineage>
</organism>
<evidence type="ECO:0000313" key="1">
    <source>
        <dbReference type="EMBL" id="AWI04146.1"/>
    </source>
</evidence>
<name>A0A2U8DN29_9CLOT</name>
<accession>A0A2U8DN29</accession>
<dbReference type="AlphaFoldDB" id="A0A2U8DN29"/>
<dbReference type="KEGG" id="cdrk:B9W14_06430"/>
<keyword evidence="2" id="KW-1185">Reference proteome</keyword>
<dbReference type="EMBL" id="CP020953">
    <property type="protein sequence ID" value="AWI04146.1"/>
    <property type="molecule type" value="Genomic_DNA"/>
</dbReference>
<gene>
    <name evidence="1" type="ORF">B9W14_06430</name>
</gene>
<reference evidence="2" key="1">
    <citation type="submission" date="2017-04" db="EMBL/GenBank/DDBJ databases">
        <authorList>
            <person name="Song Y."/>
            <person name="Cho B.-K."/>
        </authorList>
    </citation>
    <scope>NUCLEOTIDE SEQUENCE [LARGE SCALE GENOMIC DNA]</scope>
    <source>
        <strain evidence="2">SL1</strain>
    </source>
</reference>
<dbReference type="OrthoDB" id="9774685at2"/>
<sequence length="194" mass="21809">MSRFFKMSNTPLDGSAVIDDGNISTQTTYSSYEINELINKYLAPQFKEYPSDIRASPQKIFETPDSSKGIEMWVLREGVKMSKNADYTVLDNTHISFVEDVSEKYSVTILVFGGGNTSGGTTPTLSSDEPSIYVQSTPIITWSINHKKNFQYPKLDIVDNSNHRITDSVDIHYEDSDNLTISSEISFMGKCIIY</sequence>
<dbReference type="Proteomes" id="UP000244910">
    <property type="component" value="Chromosome"/>
</dbReference>